<name>A0ABS0DGG9_9NOCA</name>
<dbReference type="Pfam" id="PF03358">
    <property type="entry name" value="FMN_red"/>
    <property type="match status" value="1"/>
</dbReference>
<organism evidence="2 3">
    <name type="scientific">Nocardia higoensis</name>
    <dbReference type="NCBI Taxonomy" id="228599"/>
    <lineage>
        <taxon>Bacteria</taxon>
        <taxon>Bacillati</taxon>
        <taxon>Actinomycetota</taxon>
        <taxon>Actinomycetes</taxon>
        <taxon>Mycobacteriales</taxon>
        <taxon>Nocardiaceae</taxon>
        <taxon>Nocardia</taxon>
    </lineage>
</organism>
<keyword evidence="3" id="KW-1185">Reference proteome</keyword>
<evidence type="ECO:0000313" key="2">
    <source>
        <dbReference type="EMBL" id="MBF6357567.1"/>
    </source>
</evidence>
<dbReference type="EMBL" id="JADLQN010000005">
    <property type="protein sequence ID" value="MBF6357567.1"/>
    <property type="molecule type" value="Genomic_DNA"/>
</dbReference>
<dbReference type="Proteomes" id="UP000707731">
    <property type="component" value="Unassembled WGS sequence"/>
</dbReference>
<feature type="domain" description="NADPH-dependent FMN reductase-like" evidence="1">
    <location>
        <begin position="9"/>
        <end position="145"/>
    </location>
</feature>
<dbReference type="InterPro" id="IPR005025">
    <property type="entry name" value="FMN_Rdtase-like_dom"/>
</dbReference>
<gene>
    <name evidence="2" type="ORF">IU449_23975</name>
</gene>
<dbReference type="PANTHER" id="PTHR30543">
    <property type="entry name" value="CHROMATE REDUCTASE"/>
    <property type="match status" value="1"/>
</dbReference>
<evidence type="ECO:0000313" key="3">
    <source>
        <dbReference type="Proteomes" id="UP000707731"/>
    </source>
</evidence>
<comment type="caution">
    <text evidence="2">The sequence shown here is derived from an EMBL/GenBank/DDBJ whole genome shotgun (WGS) entry which is preliminary data.</text>
</comment>
<dbReference type="SUPFAM" id="SSF52218">
    <property type="entry name" value="Flavoproteins"/>
    <property type="match status" value="1"/>
</dbReference>
<dbReference type="Gene3D" id="3.40.50.360">
    <property type="match status" value="1"/>
</dbReference>
<dbReference type="InterPro" id="IPR029039">
    <property type="entry name" value="Flavoprotein-like_sf"/>
</dbReference>
<proteinExistence type="predicted"/>
<evidence type="ECO:0000259" key="1">
    <source>
        <dbReference type="Pfam" id="PF03358"/>
    </source>
</evidence>
<protein>
    <submittedName>
        <fullName evidence="2">NAD(P)H-dependent oxidoreductase</fullName>
    </submittedName>
</protein>
<sequence>MTAGSVTARILLISGSTREGSTNTAALRTVAADATGEVRVRLYGGLREVPAFVPGADPGQFPAVVALRAALAWADAVLISTPEYAGTLPGALKNLLDWTVGTADLYEKPVAWLAVAPAGRGEGATSTLASVLGYVGARVVRAACLSSQVLASEIGDDGLVTSAAFRSTAADAVNMLAAQAITMVNARG</sequence>
<accession>A0ABS0DGG9</accession>
<dbReference type="InterPro" id="IPR050712">
    <property type="entry name" value="NAD(P)H-dep_reductase"/>
</dbReference>
<reference evidence="2 3" key="1">
    <citation type="submission" date="2020-10" db="EMBL/GenBank/DDBJ databases">
        <title>Identification of Nocardia species via Next-generation sequencing and recognition of intraspecies genetic diversity.</title>
        <authorList>
            <person name="Li P."/>
            <person name="Li P."/>
            <person name="Lu B."/>
        </authorList>
    </citation>
    <scope>NUCLEOTIDE SEQUENCE [LARGE SCALE GENOMIC DNA]</scope>
    <source>
        <strain evidence="2 3">BJ06-0143</strain>
    </source>
</reference>
<dbReference type="PANTHER" id="PTHR30543:SF21">
    <property type="entry name" value="NAD(P)H-DEPENDENT FMN REDUCTASE LOT6"/>
    <property type="match status" value="1"/>
</dbReference>